<dbReference type="Proteomes" id="UP000240883">
    <property type="component" value="Unassembled WGS sequence"/>
</dbReference>
<gene>
    <name evidence="7" type="ORF">BS50DRAFT_623489</name>
</gene>
<accession>A0A2T2NEC3</accession>
<dbReference type="PANTHER" id="PTHR42973">
    <property type="entry name" value="BINDING OXIDOREDUCTASE, PUTATIVE (AFU_ORTHOLOGUE AFUA_1G17690)-RELATED"/>
    <property type="match status" value="1"/>
</dbReference>
<evidence type="ECO:0000256" key="2">
    <source>
        <dbReference type="ARBA" id="ARBA00005466"/>
    </source>
</evidence>
<dbReference type="InterPro" id="IPR036318">
    <property type="entry name" value="FAD-bd_PCMH-like_sf"/>
</dbReference>
<evidence type="ECO:0000256" key="3">
    <source>
        <dbReference type="ARBA" id="ARBA00022630"/>
    </source>
</evidence>
<dbReference type="InterPro" id="IPR016169">
    <property type="entry name" value="FAD-bd_PCMH_sub2"/>
</dbReference>
<dbReference type="Gene3D" id="3.40.462.20">
    <property type="match status" value="1"/>
</dbReference>
<dbReference type="EMBL" id="KZ678139">
    <property type="protein sequence ID" value="PSN63791.1"/>
    <property type="molecule type" value="Genomic_DNA"/>
</dbReference>
<dbReference type="Gene3D" id="3.30.43.10">
    <property type="entry name" value="Uridine Diphospho-n-acetylenolpyruvylglucosamine Reductase, domain 2"/>
    <property type="match status" value="1"/>
</dbReference>
<dbReference type="PANTHER" id="PTHR42973:SF39">
    <property type="entry name" value="FAD-BINDING PCMH-TYPE DOMAIN-CONTAINING PROTEIN"/>
    <property type="match status" value="1"/>
</dbReference>
<comment type="cofactor">
    <cofactor evidence="1">
        <name>FAD</name>
        <dbReference type="ChEBI" id="CHEBI:57692"/>
    </cofactor>
</comment>
<organism evidence="7 8">
    <name type="scientific">Corynespora cassiicola Philippines</name>
    <dbReference type="NCBI Taxonomy" id="1448308"/>
    <lineage>
        <taxon>Eukaryota</taxon>
        <taxon>Fungi</taxon>
        <taxon>Dikarya</taxon>
        <taxon>Ascomycota</taxon>
        <taxon>Pezizomycotina</taxon>
        <taxon>Dothideomycetes</taxon>
        <taxon>Pleosporomycetidae</taxon>
        <taxon>Pleosporales</taxon>
        <taxon>Corynesporascaceae</taxon>
        <taxon>Corynespora</taxon>
    </lineage>
</organism>
<dbReference type="InterPro" id="IPR006094">
    <property type="entry name" value="Oxid_FAD_bind_N"/>
</dbReference>
<dbReference type="InterPro" id="IPR016167">
    <property type="entry name" value="FAD-bd_PCMH_sub1"/>
</dbReference>
<dbReference type="AlphaFoldDB" id="A0A2T2NEC3"/>
<feature type="domain" description="FAD-binding PCMH-type" evidence="6">
    <location>
        <begin position="42"/>
        <end position="210"/>
    </location>
</feature>
<keyword evidence="8" id="KW-1185">Reference proteome</keyword>
<dbReference type="GO" id="GO:0016491">
    <property type="term" value="F:oxidoreductase activity"/>
    <property type="evidence" value="ECO:0007669"/>
    <property type="project" value="UniProtKB-KW"/>
</dbReference>
<proteinExistence type="inferred from homology"/>
<protein>
    <submittedName>
        <fullName evidence="7">FAD-binding domain-containing protein</fullName>
    </submittedName>
</protein>
<evidence type="ECO:0000313" key="8">
    <source>
        <dbReference type="Proteomes" id="UP000240883"/>
    </source>
</evidence>
<keyword evidence="4" id="KW-0274">FAD</keyword>
<dbReference type="STRING" id="1448308.A0A2T2NEC3"/>
<dbReference type="PROSITE" id="PS51387">
    <property type="entry name" value="FAD_PCMH"/>
    <property type="match status" value="1"/>
</dbReference>
<evidence type="ECO:0000256" key="4">
    <source>
        <dbReference type="ARBA" id="ARBA00022827"/>
    </source>
</evidence>
<sequence>MSEPTNPSAVLSALINSLQPTEVLTPSSPDYTNHSSTFSAHRQKRPALVFAPESVDSLSRIVREVYASGLDFDVRGHGFKCTSSEKVVLSMAKFNDFSYDHEKKLASIGAGLTWAEVCSKMTAEDPEYATLVARTAKVGVGGSVLLGGYSWRSGRLGCISDPANFVDAEVVKFDGQVVMASEEPELMWALRGGGGGFGVVTKLILRAHPCSTKIWAGNILIPQSELTRIVKGVADLMEDPDPAYTAFMYVTKRSIKETMRGKGEKKDAYAQGDHLVVYVYDEYGEEHGRKVFSFLLESPGAIDATKVTNIEGVTNGQANVDEMRGKAKIEFQTFGLPSLSYDAMMKALDWFYALPAYGKTIQESAMLVFEFKTLGPINGGTAKDCAYPRPSNFRHVILISTGCAATASSDEWETAHQVALEAPQKIFGEGVQVHVTPPALEDFHDVRNTYGEHYGKIGQLRRKYDPEGRFKAIIPVA</sequence>
<evidence type="ECO:0000313" key="7">
    <source>
        <dbReference type="EMBL" id="PSN63791.1"/>
    </source>
</evidence>
<reference evidence="7 8" key="1">
    <citation type="journal article" date="2018" name="Front. Microbiol.">
        <title>Genome-Wide Analysis of Corynespora cassiicola Leaf Fall Disease Putative Effectors.</title>
        <authorList>
            <person name="Lopez D."/>
            <person name="Ribeiro S."/>
            <person name="Label P."/>
            <person name="Fumanal B."/>
            <person name="Venisse J.S."/>
            <person name="Kohler A."/>
            <person name="de Oliveira R.R."/>
            <person name="Labutti K."/>
            <person name="Lipzen A."/>
            <person name="Lail K."/>
            <person name="Bauer D."/>
            <person name="Ohm R.A."/>
            <person name="Barry K.W."/>
            <person name="Spatafora J."/>
            <person name="Grigoriev I.V."/>
            <person name="Martin F.M."/>
            <person name="Pujade-Renaud V."/>
        </authorList>
    </citation>
    <scope>NUCLEOTIDE SEQUENCE [LARGE SCALE GENOMIC DNA]</scope>
    <source>
        <strain evidence="7 8">Philippines</strain>
    </source>
</reference>
<evidence type="ECO:0000256" key="1">
    <source>
        <dbReference type="ARBA" id="ARBA00001974"/>
    </source>
</evidence>
<dbReference type="OrthoDB" id="2151789at2759"/>
<keyword evidence="3" id="KW-0285">Flavoprotein</keyword>
<dbReference type="Pfam" id="PF01565">
    <property type="entry name" value="FAD_binding_4"/>
    <property type="match status" value="1"/>
</dbReference>
<dbReference type="InterPro" id="IPR050416">
    <property type="entry name" value="FAD-linked_Oxidoreductase"/>
</dbReference>
<evidence type="ECO:0000259" key="6">
    <source>
        <dbReference type="PROSITE" id="PS51387"/>
    </source>
</evidence>
<evidence type="ECO:0000256" key="5">
    <source>
        <dbReference type="ARBA" id="ARBA00023002"/>
    </source>
</evidence>
<dbReference type="InterPro" id="IPR016166">
    <property type="entry name" value="FAD-bd_PCMH"/>
</dbReference>
<dbReference type="SUPFAM" id="SSF56176">
    <property type="entry name" value="FAD-binding/transporter-associated domain-like"/>
    <property type="match status" value="1"/>
</dbReference>
<name>A0A2T2NEC3_CORCC</name>
<keyword evidence="5" id="KW-0560">Oxidoreductase</keyword>
<dbReference type="Gene3D" id="3.30.465.10">
    <property type="match status" value="1"/>
</dbReference>
<dbReference type="GO" id="GO:0071949">
    <property type="term" value="F:FAD binding"/>
    <property type="evidence" value="ECO:0007669"/>
    <property type="project" value="InterPro"/>
</dbReference>
<comment type="similarity">
    <text evidence="2">Belongs to the oxygen-dependent FAD-linked oxidoreductase family.</text>
</comment>